<accession>A0A1I7XPE2</accession>
<name>A0A1I7XPE2_HETBA</name>
<evidence type="ECO:0000313" key="2">
    <source>
        <dbReference type="WBParaSite" id="Hba_19408"/>
    </source>
</evidence>
<sequence>MIILLFIPSTVFSLEIALFPSTGCYSHDVMMRHIGETFDENDNITWIQTFLYDFGFGEIQLPSSWTRISLWGHDADGFICNS</sequence>
<dbReference type="Proteomes" id="UP000095283">
    <property type="component" value="Unplaced"/>
</dbReference>
<dbReference type="WBParaSite" id="Hba_19408">
    <property type="protein sequence ID" value="Hba_19408"/>
    <property type="gene ID" value="Hba_19408"/>
</dbReference>
<keyword evidence="1" id="KW-1185">Reference proteome</keyword>
<evidence type="ECO:0000313" key="1">
    <source>
        <dbReference type="Proteomes" id="UP000095283"/>
    </source>
</evidence>
<reference evidence="2" key="1">
    <citation type="submission" date="2016-11" db="UniProtKB">
        <authorList>
            <consortium name="WormBaseParasite"/>
        </authorList>
    </citation>
    <scope>IDENTIFICATION</scope>
</reference>
<organism evidence="1 2">
    <name type="scientific">Heterorhabditis bacteriophora</name>
    <name type="common">Entomopathogenic nematode worm</name>
    <dbReference type="NCBI Taxonomy" id="37862"/>
    <lineage>
        <taxon>Eukaryota</taxon>
        <taxon>Metazoa</taxon>
        <taxon>Ecdysozoa</taxon>
        <taxon>Nematoda</taxon>
        <taxon>Chromadorea</taxon>
        <taxon>Rhabditida</taxon>
        <taxon>Rhabditina</taxon>
        <taxon>Rhabditomorpha</taxon>
        <taxon>Strongyloidea</taxon>
        <taxon>Heterorhabditidae</taxon>
        <taxon>Heterorhabditis</taxon>
    </lineage>
</organism>
<protein>
    <submittedName>
        <fullName evidence="2">Secreted protein</fullName>
    </submittedName>
</protein>
<dbReference type="AlphaFoldDB" id="A0A1I7XPE2"/>
<proteinExistence type="predicted"/>